<proteinExistence type="predicted"/>
<evidence type="ECO:0000313" key="4">
    <source>
        <dbReference type="Proteomes" id="UP001279860"/>
    </source>
</evidence>
<dbReference type="Gene3D" id="1.10.150.280">
    <property type="entry name" value="AF1531-like domain"/>
    <property type="match status" value="1"/>
</dbReference>
<comment type="caution">
    <text evidence="3">The sequence shown here is derived from an EMBL/GenBank/DDBJ whole genome shotgun (WGS) entry which is preliminary data.</text>
</comment>
<dbReference type="NCBIfam" id="TIGR00426">
    <property type="entry name" value="competence protein ComEA helix-hairpin-helix repeat region"/>
    <property type="match status" value="1"/>
</dbReference>
<feature type="domain" description="Helix-hairpin-helix DNA-binding motif class 1" evidence="2">
    <location>
        <begin position="78"/>
        <end position="97"/>
    </location>
</feature>
<organism evidence="3 4">
    <name type="scientific">Vibrio rhizosphaerae</name>
    <dbReference type="NCBI Taxonomy" id="398736"/>
    <lineage>
        <taxon>Bacteria</taxon>
        <taxon>Pseudomonadati</taxon>
        <taxon>Pseudomonadota</taxon>
        <taxon>Gammaproteobacteria</taxon>
        <taxon>Vibrionales</taxon>
        <taxon>Vibrionaceae</taxon>
        <taxon>Vibrio</taxon>
    </lineage>
</organism>
<dbReference type="EMBL" id="JAWRCP010000001">
    <property type="protein sequence ID" value="MDW6092621.1"/>
    <property type="molecule type" value="Genomic_DNA"/>
</dbReference>
<evidence type="ECO:0000259" key="2">
    <source>
        <dbReference type="SMART" id="SM00278"/>
    </source>
</evidence>
<dbReference type="SUPFAM" id="SSF47781">
    <property type="entry name" value="RuvA domain 2-like"/>
    <property type="match status" value="1"/>
</dbReference>
<feature type="chain" id="PRO_5046983741" evidence="1">
    <location>
        <begin position="23"/>
        <end position="100"/>
    </location>
</feature>
<accession>A0ABU4IT92</accession>
<keyword evidence="1" id="KW-0732">Signal</keyword>
<reference evidence="3 4" key="1">
    <citation type="submission" date="2023-11" db="EMBL/GenBank/DDBJ databases">
        <title>Plant-associative lifestyle of Vibrio porteresiae and its evolutionary dynamics.</title>
        <authorList>
            <person name="Rameshkumar N."/>
            <person name="Kirti K."/>
        </authorList>
    </citation>
    <scope>NUCLEOTIDE SEQUENCE [LARGE SCALE GENOMIC DNA]</scope>
    <source>
        <strain evidence="3 4">MSSRF7</strain>
    </source>
</reference>
<dbReference type="Pfam" id="PF12836">
    <property type="entry name" value="HHH_3"/>
    <property type="match status" value="1"/>
</dbReference>
<dbReference type="PANTHER" id="PTHR21180">
    <property type="entry name" value="ENDONUCLEASE/EXONUCLEASE/PHOSPHATASE FAMILY DOMAIN-CONTAINING PROTEIN 1"/>
    <property type="match status" value="1"/>
</dbReference>
<dbReference type="InterPro" id="IPR010994">
    <property type="entry name" value="RuvA_2-like"/>
</dbReference>
<sequence>MLKILLLSVLSIICLPLHTVYAADKPASAVMNERPANVVNINSATAEEVAATLSGIGLKKAQALVNYREEHGPFTQIEDITAVKGIGPSLIEKNRRRISL</sequence>
<dbReference type="Proteomes" id="UP001279860">
    <property type="component" value="Unassembled WGS sequence"/>
</dbReference>
<name>A0ABU4IT92_9VIBR</name>
<protein>
    <submittedName>
        <fullName evidence="3">Helix-hairpin-helix domain-containing protein</fullName>
    </submittedName>
</protein>
<evidence type="ECO:0000313" key="3">
    <source>
        <dbReference type="EMBL" id="MDW6092621.1"/>
    </source>
</evidence>
<dbReference type="InterPro" id="IPR004509">
    <property type="entry name" value="Competence_ComEA_HhH"/>
</dbReference>
<keyword evidence="4" id="KW-1185">Reference proteome</keyword>
<dbReference type="InterPro" id="IPR003583">
    <property type="entry name" value="Hlx-hairpin-Hlx_DNA-bd_motif"/>
</dbReference>
<dbReference type="PANTHER" id="PTHR21180:SF32">
    <property type="entry name" value="ENDONUCLEASE_EXONUCLEASE_PHOSPHATASE FAMILY DOMAIN-CONTAINING PROTEIN 1"/>
    <property type="match status" value="1"/>
</dbReference>
<dbReference type="InterPro" id="IPR051675">
    <property type="entry name" value="Endo/Exo/Phosphatase_dom_1"/>
</dbReference>
<gene>
    <name evidence="3" type="ORF">SBX64_08690</name>
</gene>
<dbReference type="RefSeq" id="WP_038178522.1">
    <property type="nucleotide sequence ID" value="NZ_AP024903.1"/>
</dbReference>
<dbReference type="SMART" id="SM00278">
    <property type="entry name" value="HhH1"/>
    <property type="match status" value="2"/>
</dbReference>
<evidence type="ECO:0000256" key="1">
    <source>
        <dbReference type="SAM" id="SignalP"/>
    </source>
</evidence>
<feature type="domain" description="Helix-hairpin-helix DNA-binding motif class 1" evidence="2">
    <location>
        <begin position="48"/>
        <end position="67"/>
    </location>
</feature>
<feature type="signal peptide" evidence="1">
    <location>
        <begin position="1"/>
        <end position="22"/>
    </location>
</feature>